<keyword evidence="3" id="KW-1185">Reference proteome</keyword>
<comment type="caution">
    <text evidence="2">The sequence shown here is derived from an EMBL/GenBank/DDBJ whole genome shotgun (WGS) entry which is preliminary data.</text>
</comment>
<dbReference type="EMBL" id="JABEVY010000097">
    <property type="protein sequence ID" value="KAF5250190.1"/>
    <property type="molecule type" value="Genomic_DNA"/>
</dbReference>
<dbReference type="Proteomes" id="UP000573603">
    <property type="component" value="Unassembled WGS sequence"/>
</dbReference>
<evidence type="ECO:0000313" key="3">
    <source>
        <dbReference type="Proteomes" id="UP000573603"/>
    </source>
</evidence>
<reference evidence="2 3" key="1">
    <citation type="journal article" date="2020" name="BMC Genomics">
        <title>Correction to: Identification and distribution of gene clusters required for synthesis of sphingolipid metabolism inhibitors in diverse species of the filamentous fungus Fusarium.</title>
        <authorList>
            <person name="Kim H.S."/>
            <person name="Lohmar J.M."/>
            <person name="Busman M."/>
            <person name="Brown D.W."/>
            <person name="Naumann T.A."/>
            <person name="Divon H.H."/>
            <person name="Lysoe E."/>
            <person name="Uhlig S."/>
            <person name="Proctor R.H."/>
        </authorList>
    </citation>
    <scope>NUCLEOTIDE SEQUENCE [LARGE SCALE GENOMIC DNA]</scope>
    <source>
        <strain evidence="2 3">NRRL 25214</strain>
    </source>
</reference>
<dbReference type="AlphaFoldDB" id="A0A8H5E7Q2"/>
<name>A0A8H5E7Q2_9HYPO</name>
<accession>A0A8H5E7Q2</accession>
<evidence type="ECO:0000313" key="2">
    <source>
        <dbReference type="EMBL" id="KAF5250190.1"/>
    </source>
</evidence>
<protein>
    <submittedName>
        <fullName evidence="2">Uncharacterized protein</fullName>
    </submittedName>
</protein>
<proteinExistence type="predicted"/>
<sequence>MVILWAEASPGQAGDKQRSEGLNAIRAYVHWVRIFKLRNRRGPSKSAVDKVEPEPMPDQEGGLDPIVPSPAIALHEH</sequence>
<evidence type="ECO:0000256" key="1">
    <source>
        <dbReference type="SAM" id="MobiDB-lite"/>
    </source>
</evidence>
<feature type="region of interest" description="Disordered" evidence="1">
    <location>
        <begin position="41"/>
        <end position="77"/>
    </location>
</feature>
<organism evidence="2 3">
    <name type="scientific">Fusarium anthophilum</name>
    <dbReference type="NCBI Taxonomy" id="48485"/>
    <lineage>
        <taxon>Eukaryota</taxon>
        <taxon>Fungi</taxon>
        <taxon>Dikarya</taxon>
        <taxon>Ascomycota</taxon>
        <taxon>Pezizomycotina</taxon>
        <taxon>Sordariomycetes</taxon>
        <taxon>Hypocreomycetidae</taxon>
        <taxon>Hypocreales</taxon>
        <taxon>Nectriaceae</taxon>
        <taxon>Fusarium</taxon>
        <taxon>Fusarium fujikuroi species complex</taxon>
    </lineage>
</organism>
<gene>
    <name evidence="2" type="ORF">FANTH_4610</name>
</gene>